<dbReference type="Proteomes" id="UP000239576">
    <property type="component" value="Unassembled WGS sequence"/>
</dbReference>
<organism evidence="1 2">
    <name type="scientific">Stenomitos frigidus ULC18</name>
    <dbReference type="NCBI Taxonomy" id="2107698"/>
    <lineage>
        <taxon>Bacteria</taxon>
        <taxon>Bacillati</taxon>
        <taxon>Cyanobacteriota</taxon>
        <taxon>Cyanophyceae</taxon>
        <taxon>Leptolyngbyales</taxon>
        <taxon>Leptolyngbyaceae</taxon>
        <taxon>Stenomitos</taxon>
    </lineage>
</organism>
<comment type="caution">
    <text evidence="1">The sequence shown here is derived from an EMBL/GenBank/DDBJ whole genome shotgun (WGS) entry which is preliminary data.</text>
</comment>
<evidence type="ECO:0008006" key="3">
    <source>
        <dbReference type="Google" id="ProtNLM"/>
    </source>
</evidence>
<reference evidence="1 2" key="2">
    <citation type="submission" date="2018-03" db="EMBL/GenBank/DDBJ databases">
        <title>The ancient ancestry and fast evolution of plastids.</title>
        <authorList>
            <person name="Moore K.R."/>
            <person name="Magnabosco C."/>
            <person name="Momper L."/>
            <person name="Gold D.A."/>
            <person name="Bosak T."/>
            <person name="Fournier G.P."/>
        </authorList>
    </citation>
    <scope>NUCLEOTIDE SEQUENCE [LARGE SCALE GENOMIC DNA]</scope>
    <source>
        <strain evidence="1 2">ULC18</strain>
    </source>
</reference>
<sequence length="135" mass="16167">MQVERAIATLQQELPMLFERDLSYDIYSQDIDFRDPVNRFKGKLNYRIIFWTLRFHGRLFFTELHFDLHNVQQPEPETIRADWTVRGTLRVPWKAKLFFNGYSIYTLNQDGLISTHVDTWDRTPGEILKQFVQVG</sequence>
<dbReference type="RefSeq" id="WP_106257605.1">
    <property type="nucleotide sequence ID" value="NZ_CAWNSW010000133.1"/>
</dbReference>
<dbReference type="InterPro" id="IPR032710">
    <property type="entry name" value="NTF2-like_dom_sf"/>
</dbReference>
<dbReference type="AlphaFoldDB" id="A0A2T1E2L4"/>
<dbReference type="PANTHER" id="PTHR31094:SF2">
    <property type="entry name" value="RIKEN CDNA 2310061I04 GENE"/>
    <property type="match status" value="1"/>
</dbReference>
<keyword evidence="2" id="KW-1185">Reference proteome</keyword>
<dbReference type="Pfam" id="PF10184">
    <property type="entry name" value="DUF2358"/>
    <property type="match status" value="1"/>
</dbReference>
<dbReference type="SUPFAM" id="SSF54427">
    <property type="entry name" value="NTF2-like"/>
    <property type="match status" value="1"/>
</dbReference>
<proteinExistence type="predicted"/>
<name>A0A2T1E2L4_9CYAN</name>
<dbReference type="Gene3D" id="3.10.450.50">
    <property type="match status" value="1"/>
</dbReference>
<reference evidence="2" key="1">
    <citation type="submission" date="2018-02" db="EMBL/GenBank/DDBJ databases">
        <authorList>
            <person name="Moore K."/>
            <person name="Momper L."/>
        </authorList>
    </citation>
    <scope>NUCLEOTIDE SEQUENCE [LARGE SCALE GENOMIC DNA]</scope>
    <source>
        <strain evidence="2">ULC18</strain>
    </source>
</reference>
<dbReference type="InterPro" id="IPR018790">
    <property type="entry name" value="DUF2358"/>
</dbReference>
<gene>
    <name evidence="1" type="ORF">C7B82_17670</name>
</gene>
<accession>A0A2T1E2L4</accession>
<dbReference type="OrthoDB" id="1115105at2"/>
<evidence type="ECO:0000313" key="2">
    <source>
        <dbReference type="Proteomes" id="UP000239576"/>
    </source>
</evidence>
<dbReference type="PANTHER" id="PTHR31094">
    <property type="entry name" value="RIKEN CDNA 2310061I04 GENE"/>
    <property type="match status" value="1"/>
</dbReference>
<protein>
    <recommendedName>
        <fullName evidence="3">DUF2358 domain-containing protein</fullName>
    </recommendedName>
</protein>
<dbReference type="EMBL" id="PVWK01000098">
    <property type="protein sequence ID" value="PSB26986.1"/>
    <property type="molecule type" value="Genomic_DNA"/>
</dbReference>
<evidence type="ECO:0000313" key="1">
    <source>
        <dbReference type="EMBL" id="PSB26986.1"/>
    </source>
</evidence>